<feature type="coiled-coil region" evidence="1">
    <location>
        <begin position="131"/>
        <end position="170"/>
    </location>
</feature>
<dbReference type="RefSeq" id="WP_008695972.1">
    <property type="nucleotide sequence ID" value="NZ_KE161007.1"/>
</dbReference>
<comment type="caution">
    <text evidence="3">The sequence shown here is derived from an EMBL/GenBank/DDBJ whole genome shotgun (WGS) entry which is preliminary data.</text>
</comment>
<gene>
    <name evidence="3" type="ORF">HMPREF0402_00617</name>
</gene>
<evidence type="ECO:0008006" key="5">
    <source>
        <dbReference type="Google" id="ProtNLM"/>
    </source>
</evidence>
<name>H1PQC4_9FUSO</name>
<dbReference type="BioCyc" id="FSP457404-HMP:GTSQ-619-MONOMER"/>
<evidence type="ECO:0000256" key="2">
    <source>
        <dbReference type="SAM" id="MobiDB-lite"/>
    </source>
</evidence>
<keyword evidence="1" id="KW-0175">Coiled coil</keyword>
<evidence type="ECO:0000256" key="1">
    <source>
        <dbReference type="SAM" id="Coils"/>
    </source>
</evidence>
<dbReference type="InterPro" id="IPR003207">
    <property type="entry name" value="Ppandiol/glycerol_DeHydtase_su"/>
</dbReference>
<keyword evidence="4" id="KW-1185">Reference proteome</keyword>
<dbReference type="Gene3D" id="1.10.1510.20">
    <property type="entry name" value="Propanediol/glycerol dehydratase, small subunit"/>
    <property type="match status" value="1"/>
</dbReference>
<accession>H1PQC4</accession>
<evidence type="ECO:0000313" key="4">
    <source>
        <dbReference type="Proteomes" id="UP000003233"/>
    </source>
</evidence>
<evidence type="ECO:0000313" key="3">
    <source>
        <dbReference type="EMBL" id="EHO83599.1"/>
    </source>
</evidence>
<dbReference type="PIRSF" id="PIRSF018505">
    <property type="entry name" value="Prpndl_dhdrts_sm"/>
    <property type="match status" value="1"/>
</dbReference>
<dbReference type="SUPFAM" id="SSF47148">
    <property type="entry name" value="Diol dehydratase, gamma subunit"/>
    <property type="match status" value="1"/>
</dbReference>
<dbReference type="AlphaFoldDB" id="H1PQC4"/>
<dbReference type="InterPro" id="IPR036091">
    <property type="entry name" value="Prodiol/glycerol_DeHase__sf_su"/>
</dbReference>
<proteinExistence type="predicted"/>
<dbReference type="Pfam" id="PF02287">
    <property type="entry name" value="Dehydratase_SU"/>
    <property type="match status" value="1"/>
</dbReference>
<dbReference type="EMBL" id="AGWJ02000002">
    <property type="protein sequence ID" value="EHO83599.1"/>
    <property type="molecule type" value="Genomic_DNA"/>
</dbReference>
<sequence length="170" mass="19087">MDQQLLEKMIREVMLSMAKGESSNSNTTTASSYGKTTSADYPLSKKKADTVKSATGKRLDEFTIENVMSGQVGAADCRIAPETLEMQAQIAESVNRDSFARNLRRASELIAVPDARILEIYNSLRPYRSTKAELIAIAEELENKYKAVVNAQFIREAAELYEKRDRLRKD</sequence>
<dbReference type="HOGENOM" id="CLU_120853_0_0_0"/>
<protein>
    <recommendedName>
        <fullName evidence="5">Propanediol dehydratase small subunit</fullName>
    </recommendedName>
</protein>
<organism evidence="3 4">
    <name type="scientific">Fusobacterium ulcerans 12-1B</name>
    <dbReference type="NCBI Taxonomy" id="457404"/>
    <lineage>
        <taxon>Bacteria</taxon>
        <taxon>Fusobacteriati</taxon>
        <taxon>Fusobacteriota</taxon>
        <taxon>Fusobacteriia</taxon>
        <taxon>Fusobacteriales</taxon>
        <taxon>Fusobacteriaceae</taxon>
        <taxon>Fusobacterium</taxon>
    </lineage>
</organism>
<feature type="region of interest" description="Disordered" evidence="2">
    <location>
        <begin position="17"/>
        <end position="39"/>
    </location>
</feature>
<reference evidence="3 4" key="1">
    <citation type="submission" date="2012-07" db="EMBL/GenBank/DDBJ databases">
        <title>The Genome Sequence of Fusobacterium ulcerans 12_1B.</title>
        <authorList>
            <consortium name="The Broad Institute Genome Sequencing Platform"/>
            <person name="Earl A."/>
            <person name="Ward D."/>
            <person name="Feldgarden M."/>
            <person name="Gevers D."/>
            <person name="Strauss J."/>
            <person name="Ambrose C.E."/>
            <person name="Allen-Vercoe E."/>
            <person name="Walker B."/>
            <person name="Young S.K."/>
            <person name="Zeng Q."/>
            <person name="Gargeya S."/>
            <person name="Fitzgerald M."/>
            <person name="Haas B."/>
            <person name="Abouelleil A."/>
            <person name="Alvarado L."/>
            <person name="Arachchi H.M."/>
            <person name="Berlin A.M."/>
            <person name="Chapman S.B."/>
            <person name="Goldberg J."/>
            <person name="Griggs A."/>
            <person name="Gujja S."/>
            <person name="Hansen M."/>
            <person name="Howarth C."/>
            <person name="Imamovic A."/>
            <person name="Larimer J."/>
            <person name="McCowen C."/>
            <person name="Montmayeur A."/>
            <person name="Murphy C."/>
            <person name="Neiman D."/>
            <person name="Pearson M."/>
            <person name="Priest M."/>
            <person name="Roberts A."/>
            <person name="Saif S."/>
            <person name="Shea T."/>
            <person name="Sisk P."/>
            <person name="Sykes S."/>
            <person name="Wortman J."/>
            <person name="Nusbaum C."/>
            <person name="Birren B."/>
        </authorList>
    </citation>
    <scope>NUCLEOTIDE SEQUENCE [LARGE SCALE GENOMIC DNA]</scope>
    <source>
        <strain evidence="3 4">12_1B</strain>
    </source>
</reference>
<feature type="compositionally biased region" description="Low complexity" evidence="2">
    <location>
        <begin position="22"/>
        <end position="32"/>
    </location>
</feature>
<dbReference type="PATRIC" id="fig|457404.5.peg.644"/>
<dbReference type="Proteomes" id="UP000003233">
    <property type="component" value="Unassembled WGS sequence"/>
</dbReference>
<dbReference type="NCBIfam" id="NF011972">
    <property type="entry name" value="PRK15443.1-3"/>
    <property type="match status" value="1"/>
</dbReference>